<evidence type="ECO:0000256" key="3">
    <source>
        <dbReference type="SAM" id="Phobius"/>
    </source>
</evidence>
<keyword evidence="3" id="KW-0812">Transmembrane</keyword>
<dbReference type="OrthoDB" id="18487at2759"/>
<evidence type="ECO:0000256" key="1">
    <source>
        <dbReference type="ARBA" id="ARBA00022536"/>
    </source>
</evidence>
<evidence type="ECO:0000313" key="4">
    <source>
        <dbReference type="Proteomes" id="UP000694844"/>
    </source>
</evidence>
<evidence type="ECO:0000256" key="2">
    <source>
        <dbReference type="SAM" id="MobiDB-lite"/>
    </source>
</evidence>
<keyword evidence="3" id="KW-1133">Transmembrane helix</keyword>
<dbReference type="KEGG" id="cvn:111106869"/>
<protein>
    <submittedName>
        <fullName evidence="5">Multiple epidermal growth factor-like domains protein 10 isoform X1</fullName>
    </submittedName>
</protein>
<feature type="compositionally biased region" description="Polar residues" evidence="2">
    <location>
        <begin position="197"/>
        <end position="208"/>
    </location>
</feature>
<name>A0A8B8B449_CRAVI</name>
<keyword evidence="1" id="KW-0245">EGF-like domain</keyword>
<dbReference type="AlphaFoldDB" id="A0A8B8B449"/>
<dbReference type="InterPro" id="IPR042635">
    <property type="entry name" value="MEGF10/SREC1/2-like"/>
</dbReference>
<sequence length="352" mass="38769">MVGGTCKACPNGTFGRNCSSQCPADKYGYLCAETCECKYYEMCSATKGCIPGEGYCVKERSTDVGCCPNYWKSKNGSCIACAAGTYGENCSDECPKGFYGLLCGKKCSCETNCDKVVGCPKTAGTRFHGKKLLLWILPFTCGILILFCLAAVFIRRRRGKPTSRSIDDIGHSQNARISDGSWDAVSQSNTVNNTVNGPESSKSQNTESLARMCSDNVNDTGLYNTLSLRSNNYEEPAGRKKSPVVHQTIKPTYKTMDESFSRNCKKSLVLEKNMAKDENQFKYIGDYASSSRLDTESVLFERNSSENQTESPEECINVYDLANFTEPSDSELPPRGTFLKDLTSKLSSLKKY</sequence>
<dbReference type="PANTHER" id="PTHR24043:SF8">
    <property type="entry name" value="EGF-LIKE DOMAIN-CONTAINING PROTEIN"/>
    <property type="match status" value="1"/>
</dbReference>
<organism evidence="4 5">
    <name type="scientific">Crassostrea virginica</name>
    <name type="common">Eastern oyster</name>
    <dbReference type="NCBI Taxonomy" id="6565"/>
    <lineage>
        <taxon>Eukaryota</taxon>
        <taxon>Metazoa</taxon>
        <taxon>Spiralia</taxon>
        <taxon>Lophotrochozoa</taxon>
        <taxon>Mollusca</taxon>
        <taxon>Bivalvia</taxon>
        <taxon>Autobranchia</taxon>
        <taxon>Pteriomorphia</taxon>
        <taxon>Ostreida</taxon>
        <taxon>Ostreoidea</taxon>
        <taxon>Ostreidae</taxon>
        <taxon>Crassostrea</taxon>
    </lineage>
</organism>
<dbReference type="Proteomes" id="UP000694844">
    <property type="component" value="Chromosome 8"/>
</dbReference>
<dbReference type="PANTHER" id="PTHR24043">
    <property type="entry name" value="SCAVENGER RECEPTOR CLASS F"/>
    <property type="match status" value="1"/>
</dbReference>
<accession>A0A8B8B449</accession>
<dbReference type="Gene3D" id="2.170.300.10">
    <property type="entry name" value="Tie2 ligand-binding domain superfamily"/>
    <property type="match status" value="1"/>
</dbReference>
<keyword evidence="3" id="KW-0472">Membrane</keyword>
<dbReference type="GeneID" id="111106869"/>
<keyword evidence="4" id="KW-1185">Reference proteome</keyword>
<proteinExistence type="predicted"/>
<feature type="region of interest" description="Disordered" evidence="2">
    <location>
        <begin position="188"/>
        <end position="208"/>
    </location>
</feature>
<reference evidence="5" key="1">
    <citation type="submission" date="2025-08" db="UniProtKB">
        <authorList>
            <consortium name="RefSeq"/>
        </authorList>
    </citation>
    <scope>IDENTIFICATION</scope>
    <source>
        <tissue evidence="5">Whole sample</tissue>
    </source>
</reference>
<dbReference type="GO" id="GO:0005044">
    <property type="term" value="F:scavenger receptor activity"/>
    <property type="evidence" value="ECO:0007669"/>
    <property type="project" value="InterPro"/>
</dbReference>
<evidence type="ECO:0000313" key="5">
    <source>
        <dbReference type="RefSeq" id="XP_022297439.1"/>
    </source>
</evidence>
<dbReference type="RefSeq" id="XP_022297439.1">
    <property type="nucleotide sequence ID" value="XM_022441731.1"/>
</dbReference>
<feature type="transmembrane region" description="Helical" evidence="3">
    <location>
        <begin position="132"/>
        <end position="154"/>
    </location>
</feature>
<gene>
    <name evidence="5" type="primary">LOC111106869</name>
</gene>